<evidence type="ECO:0000313" key="1">
    <source>
        <dbReference type="EMBL" id="EDP15121.1"/>
    </source>
</evidence>
<proteinExistence type="predicted"/>
<dbReference type="AlphaFoldDB" id="A8RX73"/>
<dbReference type="Proteomes" id="UP000005396">
    <property type="component" value="Unassembled WGS sequence"/>
</dbReference>
<sequence length="45" mass="5436">MGEINEFVTKKSYFIYKTGRIWYYSGNERMFRSDSLNLQAFAFLI</sequence>
<gene>
    <name evidence="1" type="ORF">CLOBOL_04813</name>
</gene>
<protein>
    <submittedName>
        <fullName evidence="1">Uncharacterized protein</fullName>
    </submittedName>
</protein>
<organism evidence="1 2">
    <name type="scientific">Enterocloster bolteae (strain ATCC BAA-613 / DSM 15670 / CCUG 46953 / JCM 12243 / WAL 16351)</name>
    <name type="common">Clostridium bolteae</name>
    <dbReference type="NCBI Taxonomy" id="411902"/>
    <lineage>
        <taxon>Bacteria</taxon>
        <taxon>Bacillati</taxon>
        <taxon>Bacillota</taxon>
        <taxon>Clostridia</taxon>
        <taxon>Lachnospirales</taxon>
        <taxon>Lachnospiraceae</taxon>
        <taxon>Enterocloster</taxon>
    </lineage>
</organism>
<comment type="caution">
    <text evidence="1">The sequence shown here is derived from an EMBL/GenBank/DDBJ whole genome shotgun (WGS) entry which is preliminary data.</text>
</comment>
<evidence type="ECO:0000313" key="2">
    <source>
        <dbReference type="Proteomes" id="UP000005396"/>
    </source>
</evidence>
<reference evidence="1 2" key="1">
    <citation type="submission" date="2007-08" db="EMBL/GenBank/DDBJ databases">
        <authorList>
            <person name="Fulton L."/>
            <person name="Clifton S."/>
            <person name="Fulton B."/>
            <person name="Xu J."/>
            <person name="Minx P."/>
            <person name="Pepin K.H."/>
            <person name="Johnson M."/>
            <person name="Thiruvilangam P."/>
            <person name="Bhonagiri V."/>
            <person name="Nash W.E."/>
            <person name="Mardis E.R."/>
            <person name="Wilson R.K."/>
        </authorList>
    </citation>
    <scope>NUCLEOTIDE SEQUENCE [LARGE SCALE GENOMIC DNA]</scope>
    <source>
        <strain evidence="2">ATCC BAA-613 / DSM 15670 / CCUG 46953 / JCM 12243 / WAL 16351</strain>
    </source>
</reference>
<dbReference type="PaxDb" id="411902-CLOBOL_04813"/>
<name>A8RX73_ENTBW</name>
<dbReference type="EMBL" id="ABCC02000037">
    <property type="protein sequence ID" value="EDP15121.1"/>
    <property type="molecule type" value="Genomic_DNA"/>
</dbReference>
<reference evidence="1 2" key="2">
    <citation type="submission" date="2007-09" db="EMBL/GenBank/DDBJ databases">
        <title>Draft genome sequence of Clostridium bolteae (ATCC BAA-613).</title>
        <authorList>
            <person name="Sudarsanam P."/>
            <person name="Ley R."/>
            <person name="Guruge J."/>
            <person name="Turnbaugh P.J."/>
            <person name="Mahowald M."/>
            <person name="Liep D."/>
            <person name="Gordon J."/>
        </authorList>
    </citation>
    <scope>NUCLEOTIDE SEQUENCE [LARGE SCALE GENOMIC DNA]</scope>
    <source>
        <strain evidence="2">ATCC BAA-613 / DSM 15670 / CCUG 46953 / JCM 12243 / WAL 16351</strain>
    </source>
</reference>
<accession>A8RX73</accession>
<dbReference type="HOGENOM" id="CLU_3198015_0_0_9"/>